<evidence type="ECO:0000256" key="2">
    <source>
        <dbReference type="ARBA" id="ARBA00049360"/>
    </source>
</evidence>
<dbReference type="PANTHER" id="PTHR13696">
    <property type="entry name" value="P-LOOP CONTAINING NUCLEOSIDE TRIPHOSPHATE HYDROLASE"/>
    <property type="match status" value="1"/>
</dbReference>
<proteinExistence type="inferred from homology"/>
<dbReference type="SUPFAM" id="SSF52540">
    <property type="entry name" value="P-loop containing nucleoside triphosphate hydrolases"/>
    <property type="match status" value="1"/>
</dbReference>
<gene>
    <name evidence="6" type="ORF">P6N53_04000</name>
</gene>
<dbReference type="AlphaFoldDB" id="A0AAW7ZBB8"/>
<evidence type="ECO:0000256" key="3">
    <source>
        <dbReference type="ARBA" id="ARBA00062323"/>
    </source>
</evidence>
<comment type="similarity">
    <text evidence="1">Belongs to the ParA family.</text>
</comment>
<dbReference type="CDD" id="cd02042">
    <property type="entry name" value="ParAB_family"/>
    <property type="match status" value="1"/>
</dbReference>
<accession>A0AAW7ZBB8</accession>
<reference evidence="6" key="1">
    <citation type="journal article" date="2023" name="J. Hazard. Mater.">
        <title>Anaerobic biodegradation of pyrene and benzo[a]pyrene by a new sulfate-reducing Desulforamulus aquiferis strain DSA.</title>
        <authorList>
            <person name="Zhang Z."/>
            <person name="Sun J."/>
            <person name="Gong X."/>
            <person name="Wang C."/>
            <person name="Wang H."/>
        </authorList>
    </citation>
    <scope>NUCLEOTIDE SEQUENCE</scope>
    <source>
        <strain evidence="6">DSA</strain>
    </source>
</reference>
<name>A0AAW7ZBB8_9FIRM</name>
<dbReference type="InterPro" id="IPR027417">
    <property type="entry name" value="P-loop_NTPase"/>
</dbReference>
<comment type="subunit">
    <text evidence="3">Dimerizes in the presence of ATP but not ADP; ATP-binding is required for double-stranded (ds)DNA-binding. Interacts with DnaA.</text>
</comment>
<dbReference type="Gene3D" id="3.40.50.300">
    <property type="entry name" value="P-loop containing nucleotide triphosphate hydrolases"/>
    <property type="match status" value="1"/>
</dbReference>
<reference evidence="6" key="2">
    <citation type="submission" date="2023-03" db="EMBL/GenBank/DDBJ databases">
        <authorList>
            <person name="Zhang Z."/>
        </authorList>
    </citation>
    <scope>NUCLEOTIDE SEQUENCE</scope>
    <source>
        <strain evidence="6">DSA</strain>
    </source>
</reference>
<protein>
    <recommendedName>
        <fullName evidence="4">Sporulation initiation inhibitor protein Soj</fullName>
    </recommendedName>
</protein>
<dbReference type="EMBL" id="JARPTC010000004">
    <property type="protein sequence ID" value="MDO7786381.1"/>
    <property type="molecule type" value="Genomic_DNA"/>
</dbReference>
<dbReference type="Proteomes" id="UP001172911">
    <property type="component" value="Unassembled WGS sequence"/>
</dbReference>
<keyword evidence="7" id="KW-1185">Reference proteome</keyword>
<dbReference type="RefSeq" id="WP_304541374.1">
    <property type="nucleotide sequence ID" value="NZ_JARPTC010000004.1"/>
</dbReference>
<dbReference type="InterPro" id="IPR050678">
    <property type="entry name" value="DNA_Partitioning_ATPase"/>
</dbReference>
<evidence type="ECO:0000259" key="5">
    <source>
        <dbReference type="Pfam" id="PF13614"/>
    </source>
</evidence>
<dbReference type="InterPro" id="IPR025669">
    <property type="entry name" value="AAA_dom"/>
</dbReference>
<dbReference type="PANTHER" id="PTHR13696:SF99">
    <property type="entry name" value="COBYRINIC ACID AC-DIAMIDE SYNTHASE"/>
    <property type="match status" value="1"/>
</dbReference>
<sequence length="257" mass="28172">MGRIIAIANQKGGTAKTTSTINLGASLAGAGKKVLLADLDPQENLSNGLGIKLNEDDPGVYELLMEKATAEEVIKETNVPGLHLIPSSIMLSAAEAELAGDIGQDRLLKWVLREQVEKYDYIIIDTPPNLGVLSINALAAADEVIIPLQPQAFAMAGMTKLLEIIEKVKRRINPNLRGWALLLTMVDFRRNEDKRMLKEVRDNYLEKVFNTEIRVNSKLIEASRQGVAARKYDAGSTGAQEYDALARELLQLHGDIA</sequence>
<comment type="caution">
    <text evidence="6">The sequence shown here is derived from an EMBL/GenBank/DDBJ whole genome shotgun (WGS) entry which is preliminary data.</text>
</comment>
<comment type="catalytic activity">
    <reaction evidence="2">
        <text>ATP + H2O = ADP + phosphate + H(+)</text>
        <dbReference type="Rhea" id="RHEA:13065"/>
        <dbReference type="ChEBI" id="CHEBI:15377"/>
        <dbReference type="ChEBI" id="CHEBI:15378"/>
        <dbReference type="ChEBI" id="CHEBI:30616"/>
        <dbReference type="ChEBI" id="CHEBI:43474"/>
        <dbReference type="ChEBI" id="CHEBI:456216"/>
    </reaction>
</comment>
<dbReference type="PIRSF" id="PIRSF009320">
    <property type="entry name" value="Nuc_binding_HP_1000"/>
    <property type="match status" value="1"/>
</dbReference>
<dbReference type="Pfam" id="PF13614">
    <property type="entry name" value="AAA_31"/>
    <property type="match status" value="1"/>
</dbReference>
<dbReference type="FunFam" id="3.40.50.300:FF:000285">
    <property type="entry name" value="Sporulation initiation inhibitor Soj"/>
    <property type="match status" value="1"/>
</dbReference>
<organism evidence="6 7">
    <name type="scientific">Desulforamulus aquiferis</name>
    <dbReference type="NCBI Taxonomy" id="1397668"/>
    <lineage>
        <taxon>Bacteria</taxon>
        <taxon>Bacillati</taxon>
        <taxon>Bacillota</taxon>
        <taxon>Clostridia</taxon>
        <taxon>Eubacteriales</taxon>
        <taxon>Peptococcaceae</taxon>
        <taxon>Desulforamulus</taxon>
    </lineage>
</organism>
<feature type="domain" description="AAA" evidence="5">
    <location>
        <begin position="3"/>
        <end position="177"/>
    </location>
</feature>
<evidence type="ECO:0000313" key="6">
    <source>
        <dbReference type="EMBL" id="MDO7786381.1"/>
    </source>
</evidence>
<evidence type="ECO:0000256" key="4">
    <source>
        <dbReference type="ARBA" id="ARBA00071824"/>
    </source>
</evidence>
<evidence type="ECO:0000313" key="7">
    <source>
        <dbReference type="Proteomes" id="UP001172911"/>
    </source>
</evidence>
<evidence type="ECO:0000256" key="1">
    <source>
        <dbReference type="ARBA" id="ARBA00006976"/>
    </source>
</evidence>